<name>A0A9W4UG46_9PLEO</name>
<reference evidence="1" key="1">
    <citation type="submission" date="2023-01" db="EMBL/GenBank/DDBJ databases">
        <authorList>
            <person name="Van Ghelder C."/>
            <person name="Rancurel C."/>
        </authorList>
    </citation>
    <scope>NUCLEOTIDE SEQUENCE</scope>
    <source>
        <strain evidence="1">CNCM I-4278</strain>
    </source>
</reference>
<protein>
    <submittedName>
        <fullName evidence="1">Uncharacterized protein</fullName>
    </submittedName>
</protein>
<sequence length="99" mass="11044">MPPSNPPIASSSIPSLSYESAIHNTWTDITTVSKHHVNGHYDEKTPREAECLFLRVSYLFASLSTSRAPIFLFRFRLTVDIGISEVGFGGRVERTVEGF</sequence>
<gene>
    <name evidence="1" type="ORF">PDIGIT_LOCUS8405</name>
</gene>
<dbReference type="AlphaFoldDB" id="A0A9W4UG46"/>
<evidence type="ECO:0000313" key="2">
    <source>
        <dbReference type="Proteomes" id="UP001152607"/>
    </source>
</evidence>
<organism evidence="1 2">
    <name type="scientific">Periconia digitata</name>
    <dbReference type="NCBI Taxonomy" id="1303443"/>
    <lineage>
        <taxon>Eukaryota</taxon>
        <taxon>Fungi</taxon>
        <taxon>Dikarya</taxon>
        <taxon>Ascomycota</taxon>
        <taxon>Pezizomycotina</taxon>
        <taxon>Dothideomycetes</taxon>
        <taxon>Pleosporomycetidae</taxon>
        <taxon>Pleosporales</taxon>
        <taxon>Massarineae</taxon>
        <taxon>Periconiaceae</taxon>
        <taxon>Periconia</taxon>
    </lineage>
</organism>
<proteinExistence type="predicted"/>
<accession>A0A9W4UG46</accession>
<comment type="caution">
    <text evidence="1">The sequence shown here is derived from an EMBL/GenBank/DDBJ whole genome shotgun (WGS) entry which is preliminary data.</text>
</comment>
<evidence type="ECO:0000313" key="1">
    <source>
        <dbReference type="EMBL" id="CAI6335325.1"/>
    </source>
</evidence>
<keyword evidence="2" id="KW-1185">Reference proteome</keyword>
<dbReference type="EMBL" id="CAOQHR010000005">
    <property type="protein sequence ID" value="CAI6335325.1"/>
    <property type="molecule type" value="Genomic_DNA"/>
</dbReference>
<dbReference type="Proteomes" id="UP001152607">
    <property type="component" value="Unassembled WGS sequence"/>
</dbReference>